<reference evidence="2" key="1">
    <citation type="submission" date="2023-03" db="EMBL/GenBank/DDBJ databases">
        <title>a new species belonging to Providencia genus.</title>
        <authorList>
            <person name="Yang W."/>
            <person name="Hu F."/>
            <person name="Shen S."/>
            <person name="Ding L."/>
            <person name="Yin D."/>
        </authorList>
    </citation>
    <scope>NUCLEOTIDE SEQUENCE</scope>
    <source>
        <strain evidence="2">CRE-3FA-0001</strain>
    </source>
</reference>
<gene>
    <name evidence="2" type="ORF">P7V44_12260</name>
    <name evidence="3" type="ORF">Q5E86_05960</name>
</gene>
<feature type="coiled-coil region" evidence="1">
    <location>
        <begin position="75"/>
        <end position="109"/>
    </location>
</feature>
<protein>
    <submittedName>
        <fullName evidence="2">Uncharacterized protein</fullName>
    </submittedName>
</protein>
<keyword evidence="5" id="KW-1185">Reference proteome</keyword>
<sequence length="340" mass="39582">MIIKKEIREELKYQTTKYKKSDGITVDLGYSNSKNFMEKVNYEINLNYQLLKSLKKSDSLYESIKERKYKIGLMIKKYEVKNKNSQGNAKELESKLNTLKVVYKHIEKLKSAHGYYQSMIYAMKEYIVEKDNRVDMYKQLMEVDGIIKKEPICVVDELDKNLVGEFNSTLPNENIKGLEYSEVNLLTNTYKELVDNLNEFLNNIQSFEENEIYDGVDFISDLDGTRKMIQKYNKLISKENAVSQGKKRNTESESKINAMKQAREDLQYRVVHTEDALKRYSIEAQYMFFVEKDFSSDSMSLVCAVAVFNATNTILMEAMNINNLVPRLSTLTPLSPIKVF</sequence>
<keyword evidence="1" id="KW-0175">Coiled coil</keyword>
<evidence type="ECO:0000256" key="1">
    <source>
        <dbReference type="SAM" id="Coils"/>
    </source>
</evidence>
<reference evidence="3" key="3">
    <citation type="journal article" date="2024" name="Int. J. Antimicrob. Agents">
        <title>Identification of a novel Providencia species showing multi-drug-resistant in three patients with hospital-acquired infection.</title>
        <authorList>
            <person name="Yang W."/>
            <person name="Chen J."/>
            <person name="Yang F."/>
            <person name="Ji P."/>
            <person name="Shen S."/>
            <person name="Yin D."/>
            <person name="Hu F."/>
        </authorList>
    </citation>
    <scope>NUCLEOTIDE SEQUENCE</scope>
    <source>
        <strain evidence="3">CRE-138-0111</strain>
    </source>
</reference>
<proteinExistence type="predicted"/>
<evidence type="ECO:0000313" key="2">
    <source>
        <dbReference type="EMBL" id="MDG4697006.1"/>
    </source>
</evidence>
<dbReference type="Proteomes" id="UP001176478">
    <property type="component" value="Unassembled WGS sequence"/>
</dbReference>
<accession>A0AA42FKY9</accession>
<dbReference type="AlphaFoldDB" id="A0AA42FKY9"/>
<dbReference type="Proteomes" id="UP001156701">
    <property type="component" value="Unassembled WGS sequence"/>
</dbReference>
<name>A0AA42FKY9_9GAMM</name>
<evidence type="ECO:0000313" key="3">
    <source>
        <dbReference type="EMBL" id="MDO7855920.1"/>
    </source>
</evidence>
<dbReference type="EMBL" id="JARRYG010000012">
    <property type="protein sequence ID" value="MDG4697006.1"/>
    <property type="molecule type" value="Genomic_DNA"/>
</dbReference>
<feature type="coiled-coil region" evidence="1">
    <location>
        <begin position="183"/>
        <end position="210"/>
    </location>
</feature>
<comment type="caution">
    <text evidence="2">The sequence shown here is derived from an EMBL/GenBank/DDBJ whole genome shotgun (WGS) entry which is preliminary data.</text>
</comment>
<evidence type="ECO:0000313" key="4">
    <source>
        <dbReference type="Proteomes" id="UP001156701"/>
    </source>
</evidence>
<reference evidence="3" key="2">
    <citation type="submission" date="2023-07" db="EMBL/GenBank/DDBJ databases">
        <authorList>
            <person name="Yang W."/>
            <person name="Chen J."/>
            <person name="Ji P."/>
            <person name="Hu F."/>
        </authorList>
    </citation>
    <scope>NUCLEOTIDE SEQUENCE</scope>
    <source>
        <strain evidence="3">CRE-138-0111</strain>
    </source>
</reference>
<evidence type="ECO:0000313" key="5">
    <source>
        <dbReference type="Proteomes" id="UP001176478"/>
    </source>
</evidence>
<dbReference type="EMBL" id="JAUQTG010000002">
    <property type="protein sequence ID" value="MDO7855920.1"/>
    <property type="molecule type" value="Genomic_DNA"/>
</dbReference>
<dbReference type="RefSeq" id="WP_166686709.1">
    <property type="nucleotide sequence ID" value="NZ_JARRYG010000012.1"/>
</dbReference>
<organism evidence="2 4">
    <name type="scientific">Providencia huashanensis</name>
    <dbReference type="NCBI Taxonomy" id="3037798"/>
    <lineage>
        <taxon>Bacteria</taxon>
        <taxon>Pseudomonadati</taxon>
        <taxon>Pseudomonadota</taxon>
        <taxon>Gammaproteobacteria</taxon>
        <taxon>Enterobacterales</taxon>
        <taxon>Morganellaceae</taxon>
        <taxon>Providencia</taxon>
    </lineage>
</organism>